<protein>
    <submittedName>
        <fullName evidence="1">Ferritin-like domain-containing protein</fullName>
    </submittedName>
</protein>
<dbReference type="Proteomes" id="UP001228581">
    <property type="component" value="Unassembled WGS sequence"/>
</dbReference>
<evidence type="ECO:0000313" key="1">
    <source>
        <dbReference type="EMBL" id="MDJ1480816.1"/>
    </source>
</evidence>
<dbReference type="CDD" id="cd07909">
    <property type="entry name" value="YciF"/>
    <property type="match status" value="1"/>
</dbReference>
<dbReference type="Pfam" id="PF05974">
    <property type="entry name" value="DUF892"/>
    <property type="match status" value="1"/>
</dbReference>
<accession>A0AAE3QLF3</accession>
<gene>
    <name evidence="1" type="ORF">QNI16_10010</name>
    <name evidence="2" type="ORF">QNI19_11140</name>
</gene>
<comment type="caution">
    <text evidence="1">The sequence shown here is derived from an EMBL/GenBank/DDBJ whole genome shotgun (WGS) entry which is preliminary data.</text>
</comment>
<dbReference type="PANTHER" id="PTHR30565">
    <property type="entry name" value="PROTEIN YCIF"/>
    <property type="match status" value="1"/>
</dbReference>
<dbReference type="InterPro" id="IPR009078">
    <property type="entry name" value="Ferritin-like_SF"/>
</dbReference>
<dbReference type="PANTHER" id="PTHR30565:SF9">
    <property type="entry name" value="PROTEIN YCIF"/>
    <property type="match status" value="1"/>
</dbReference>
<keyword evidence="3" id="KW-1185">Reference proteome</keyword>
<dbReference type="Gene3D" id="1.20.1260.10">
    <property type="match status" value="1"/>
</dbReference>
<reference evidence="1 3" key="1">
    <citation type="submission" date="2023-05" db="EMBL/GenBank/DDBJ databases">
        <authorList>
            <person name="Zhang X."/>
        </authorList>
    </citation>
    <scope>NUCLEOTIDE SEQUENCE</scope>
    <source>
        <strain evidence="2 3">DM2B3-1</strain>
        <strain evidence="1">YF14B1</strain>
    </source>
</reference>
<evidence type="ECO:0000313" key="4">
    <source>
        <dbReference type="Proteomes" id="UP001241110"/>
    </source>
</evidence>
<dbReference type="EMBL" id="JASJOT010000006">
    <property type="protein sequence ID" value="MDJ1493488.1"/>
    <property type="molecule type" value="Genomic_DNA"/>
</dbReference>
<dbReference type="SUPFAM" id="SSF47240">
    <property type="entry name" value="Ferritin-like"/>
    <property type="match status" value="1"/>
</dbReference>
<dbReference type="AlphaFoldDB" id="A0AAE3QLF3"/>
<evidence type="ECO:0000313" key="3">
    <source>
        <dbReference type="Proteomes" id="UP001228581"/>
    </source>
</evidence>
<dbReference type="InterPro" id="IPR047114">
    <property type="entry name" value="YciF"/>
</dbReference>
<evidence type="ECO:0000313" key="2">
    <source>
        <dbReference type="EMBL" id="MDJ1493488.1"/>
    </source>
</evidence>
<proteinExistence type="predicted"/>
<dbReference type="Proteomes" id="UP001241110">
    <property type="component" value="Unassembled WGS sequence"/>
</dbReference>
<name>A0AAE3QLF3_9BACT</name>
<dbReference type="EMBL" id="JASJOS010000004">
    <property type="protein sequence ID" value="MDJ1480816.1"/>
    <property type="molecule type" value="Genomic_DNA"/>
</dbReference>
<sequence>MTKLKSLEDLFEHEVKDLYSAEKQLLEALPKMAETATDSRLKKVFENHLKETQIQKERLEKVFEICGLSAGRKKCEAMEGLIEEGQSMIDEKATDEVKDAGLIASAQRIEHYEISGYGTARHFAERLGKTEAVKLLEQTLKEEQKADTLLNDLAKSYINQKAMDQ</sequence>
<dbReference type="InterPro" id="IPR012347">
    <property type="entry name" value="Ferritin-like"/>
</dbReference>
<dbReference type="RefSeq" id="WP_313977801.1">
    <property type="nucleotide sequence ID" value="NZ_JASJOR010000011.1"/>
</dbReference>
<organism evidence="1 4">
    <name type="scientific">Xanthocytophaga flava</name>
    <dbReference type="NCBI Taxonomy" id="3048013"/>
    <lineage>
        <taxon>Bacteria</taxon>
        <taxon>Pseudomonadati</taxon>
        <taxon>Bacteroidota</taxon>
        <taxon>Cytophagia</taxon>
        <taxon>Cytophagales</taxon>
        <taxon>Rhodocytophagaceae</taxon>
        <taxon>Xanthocytophaga</taxon>
    </lineage>
</organism>
<dbReference type="InterPro" id="IPR010287">
    <property type="entry name" value="DUF892_YciF-like"/>
</dbReference>